<dbReference type="EMBL" id="NRSG01000487">
    <property type="protein sequence ID" value="MBK1662225.1"/>
    <property type="molecule type" value="Genomic_DNA"/>
</dbReference>
<dbReference type="Pfam" id="PF05936">
    <property type="entry name" value="T6SS_VasE"/>
    <property type="match status" value="1"/>
</dbReference>
<dbReference type="Proteomes" id="UP000697995">
    <property type="component" value="Unassembled WGS sequence"/>
</dbReference>
<dbReference type="InterPro" id="IPR010263">
    <property type="entry name" value="T6SS_TssK"/>
</dbReference>
<comment type="caution">
    <text evidence="1">The sequence shown here is derived from an EMBL/GenBank/DDBJ whole genome shotgun (WGS) entry which is preliminary data.</text>
</comment>
<reference evidence="1 2" key="1">
    <citation type="journal article" date="2020" name="Microorganisms">
        <title>Osmotic Adaptation and Compatible Solute Biosynthesis of Phototrophic Bacteria as Revealed from Genome Analyses.</title>
        <authorList>
            <person name="Imhoff J.F."/>
            <person name="Rahn T."/>
            <person name="Kunzel S."/>
            <person name="Keller A."/>
            <person name="Neulinger S.C."/>
        </authorList>
    </citation>
    <scope>NUCLEOTIDE SEQUENCE [LARGE SCALE GENOMIC DNA]</scope>
    <source>
        <strain evidence="1 2">DSM 15382</strain>
    </source>
</reference>
<dbReference type="PANTHER" id="PTHR35566:SF1">
    <property type="entry name" value="TYPE VI SECRETION SYSTEM BASEPLATE COMPONENT TSSK1"/>
    <property type="match status" value="1"/>
</dbReference>
<gene>
    <name evidence="1" type="ORF">CKO45_28985</name>
</gene>
<dbReference type="RefSeq" id="WP_133223027.1">
    <property type="nucleotide sequence ID" value="NZ_NRSG01000487.1"/>
</dbReference>
<evidence type="ECO:0000313" key="1">
    <source>
        <dbReference type="EMBL" id="MBK1662225.1"/>
    </source>
</evidence>
<keyword evidence="2" id="KW-1185">Reference proteome</keyword>
<protein>
    <recommendedName>
        <fullName evidence="3">Type VI secretion system baseplate subunit TssK</fullName>
    </recommendedName>
</protein>
<organism evidence="1 2">
    <name type="scientific">Paracraurococcus ruber</name>
    <dbReference type="NCBI Taxonomy" id="77675"/>
    <lineage>
        <taxon>Bacteria</taxon>
        <taxon>Pseudomonadati</taxon>
        <taxon>Pseudomonadota</taxon>
        <taxon>Alphaproteobacteria</taxon>
        <taxon>Acetobacterales</taxon>
        <taxon>Roseomonadaceae</taxon>
        <taxon>Paracraurococcus</taxon>
    </lineage>
</organism>
<dbReference type="PANTHER" id="PTHR35566">
    <property type="entry name" value="BLR3599 PROTEIN"/>
    <property type="match status" value="1"/>
</dbReference>
<accession>A0ABS1D7B8</accession>
<evidence type="ECO:0000313" key="2">
    <source>
        <dbReference type="Proteomes" id="UP000697995"/>
    </source>
</evidence>
<name>A0ABS1D7B8_9PROT</name>
<evidence type="ECO:0008006" key="3">
    <source>
        <dbReference type="Google" id="ProtNLM"/>
    </source>
</evidence>
<proteinExistence type="predicted"/>
<dbReference type="NCBIfam" id="TIGR03353">
    <property type="entry name" value="VI_chp_4"/>
    <property type="match status" value="1"/>
</dbReference>
<sequence length="445" mass="47238">MTHPPHPVAPLLFHEGMLLAPQHFQQTVLRLEQLALLHAAAACPFHWGVTTLEIEPGTLPAGLLRILALEALLPDGLPVRHRVERDAPLELDLTPWCDAAARAPVTVHLAVAAGRAIAGEGEDLARFEVAEWPEVADEAGTAEPLSLQVLRPRLALEVTTGPRQRPPAKFTSLPLLRCGFDGHAWTRAPFVPPALRVGERDPLARLVQDLARGAREKALSLARQGASQGGNQGGSLAARAGLEGLSAGLPPLEALLASGAAHPFALYVELCRYAGLLAALAAGQPPAVPPRYDHDDPLAAFTEVVAAAQQVLDRMGRSLVAHRFADQGDRFALPLEPGWTRGRLVVALVGPPGTADSALAHWMEGALIATGDRSAELWDLRVRGAPRAPLAALDDLDIALPRGAVLFAIEPDTAFVTPGEVLELWPTQGRSAGPRPAEILLYARG</sequence>